<proteinExistence type="predicted"/>
<dbReference type="SMART" id="SM00176">
    <property type="entry name" value="RAN"/>
    <property type="match status" value="1"/>
</dbReference>
<sequence length="256" mass="28877">MKCQIIMKSTTFESPHPSLAKTPEFKVILIGASGVGKTCIVMRAAKDQFQDQQNPTIGFAFQKLHKILDDDSKVQLFLWDTAGQERYKSIIQMYYRGAHCAIIVYDITSRDSFENAKTLTAEAKINEYLTDSLLVLVGNKIDVDEEFSSFEQDQQQRISFNQDNRICRVITADEGGTFAAQNQMLFAEVSARKSIGVHRLFEHIAIQLLEKHGGVMRRIKEEQEAIKRVVVLGQRQQVEEMQGSAGKCNAGCYLSS</sequence>
<gene>
    <name evidence="2" type="ORF">FGO68_gene3471</name>
</gene>
<dbReference type="SMART" id="SM00177">
    <property type="entry name" value="ARF"/>
    <property type="match status" value="1"/>
</dbReference>
<dbReference type="InterPro" id="IPR027417">
    <property type="entry name" value="P-loop_NTPase"/>
</dbReference>
<keyword evidence="1" id="KW-0547">Nucleotide-binding</keyword>
<dbReference type="GO" id="GO:0003924">
    <property type="term" value="F:GTPase activity"/>
    <property type="evidence" value="ECO:0007669"/>
    <property type="project" value="InterPro"/>
</dbReference>
<name>A0A8J8NL57_HALGN</name>
<dbReference type="SUPFAM" id="SSF52540">
    <property type="entry name" value="P-loop containing nucleoside triphosphate hydrolases"/>
    <property type="match status" value="1"/>
</dbReference>
<evidence type="ECO:0000256" key="1">
    <source>
        <dbReference type="ARBA" id="ARBA00022741"/>
    </source>
</evidence>
<dbReference type="PANTHER" id="PTHR47978">
    <property type="match status" value="1"/>
</dbReference>
<dbReference type="SMART" id="SM00173">
    <property type="entry name" value="RAS"/>
    <property type="match status" value="1"/>
</dbReference>
<organism evidence="2 3">
    <name type="scientific">Halteria grandinella</name>
    <dbReference type="NCBI Taxonomy" id="5974"/>
    <lineage>
        <taxon>Eukaryota</taxon>
        <taxon>Sar</taxon>
        <taxon>Alveolata</taxon>
        <taxon>Ciliophora</taxon>
        <taxon>Intramacronucleata</taxon>
        <taxon>Spirotrichea</taxon>
        <taxon>Stichotrichia</taxon>
        <taxon>Sporadotrichida</taxon>
        <taxon>Halteriidae</taxon>
        <taxon>Halteria</taxon>
    </lineage>
</organism>
<dbReference type="AlphaFoldDB" id="A0A8J8NL57"/>
<dbReference type="Gene3D" id="3.40.50.300">
    <property type="entry name" value="P-loop containing nucleotide triphosphate hydrolases"/>
    <property type="match status" value="1"/>
</dbReference>
<dbReference type="PROSITE" id="PS51421">
    <property type="entry name" value="RAS"/>
    <property type="match status" value="1"/>
</dbReference>
<dbReference type="GO" id="GO:0005525">
    <property type="term" value="F:GTP binding"/>
    <property type="evidence" value="ECO:0007669"/>
    <property type="project" value="InterPro"/>
</dbReference>
<dbReference type="Pfam" id="PF00071">
    <property type="entry name" value="Ras"/>
    <property type="match status" value="1"/>
</dbReference>
<comment type="caution">
    <text evidence="2">The sequence shown here is derived from an EMBL/GenBank/DDBJ whole genome shotgun (WGS) entry which is preliminary data.</text>
</comment>
<dbReference type="PRINTS" id="PR00449">
    <property type="entry name" value="RASTRNSFRMNG"/>
</dbReference>
<dbReference type="PROSITE" id="PS51420">
    <property type="entry name" value="RHO"/>
    <property type="match status" value="1"/>
</dbReference>
<dbReference type="EMBL" id="RRYP01014066">
    <property type="protein sequence ID" value="TNV76166.1"/>
    <property type="molecule type" value="Genomic_DNA"/>
</dbReference>
<keyword evidence="3" id="KW-1185">Reference proteome</keyword>
<dbReference type="PROSITE" id="PS51419">
    <property type="entry name" value="RAB"/>
    <property type="match status" value="1"/>
</dbReference>
<accession>A0A8J8NL57</accession>
<dbReference type="FunFam" id="3.40.50.300:FF:000808">
    <property type="entry name" value="Small GTP-binding protein, putative"/>
    <property type="match status" value="1"/>
</dbReference>
<evidence type="ECO:0000313" key="2">
    <source>
        <dbReference type="EMBL" id="TNV76166.1"/>
    </source>
</evidence>
<dbReference type="NCBIfam" id="TIGR00231">
    <property type="entry name" value="small_GTP"/>
    <property type="match status" value="1"/>
</dbReference>
<dbReference type="InterPro" id="IPR001806">
    <property type="entry name" value="Small_GTPase"/>
</dbReference>
<evidence type="ECO:0000313" key="3">
    <source>
        <dbReference type="Proteomes" id="UP000785679"/>
    </source>
</evidence>
<dbReference type="SMART" id="SM00174">
    <property type="entry name" value="RHO"/>
    <property type="match status" value="1"/>
</dbReference>
<dbReference type="OrthoDB" id="63533at2759"/>
<reference evidence="2" key="1">
    <citation type="submission" date="2019-06" db="EMBL/GenBank/DDBJ databases">
        <authorList>
            <person name="Zheng W."/>
        </authorList>
    </citation>
    <scope>NUCLEOTIDE SEQUENCE</scope>
    <source>
        <strain evidence="2">QDHG01</strain>
    </source>
</reference>
<dbReference type="InterPro" id="IPR005225">
    <property type="entry name" value="Small_GTP-bd"/>
</dbReference>
<dbReference type="SMART" id="SM00175">
    <property type="entry name" value="RAB"/>
    <property type="match status" value="1"/>
</dbReference>
<dbReference type="CDD" id="cd00154">
    <property type="entry name" value="Rab"/>
    <property type="match status" value="1"/>
</dbReference>
<dbReference type="Proteomes" id="UP000785679">
    <property type="component" value="Unassembled WGS sequence"/>
</dbReference>
<protein>
    <submittedName>
        <fullName evidence="2">Uncharacterized protein</fullName>
    </submittedName>
</protein>